<protein>
    <submittedName>
        <fullName evidence="2">Uncharacterized protein</fullName>
    </submittedName>
</protein>
<keyword evidence="1" id="KW-0732">Signal</keyword>
<accession>A0A5C7AEU8</accession>
<organism evidence="2 3">
    <name type="scientific">Gelidibacter salicanalis</name>
    <dbReference type="NCBI Taxonomy" id="291193"/>
    <lineage>
        <taxon>Bacteria</taxon>
        <taxon>Pseudomonadati</taxon>
        <taxon>Bacteroidota</taxon>
        <taxon>Flavobacteriia</taxon>
        <taxon>Flavobacteriales</taxon>
        <taxon>Flavobacteriaceae</taxon>
        <taxon>Gelidibacter</taxon>
    </lineage>
</organism>
<feature type="chain" id="PRO_5022683187" evidence="1">
    <location>
        <begin position="18"/>
        <end position="259"/>
    </location>
</feature>
<sequence length="259" mass="30104">MKTFFYLIFSISAPFFAQPQIEVTHIGTMPLKVDYIAHVENLGSLLVVINHTFYKTDPENNYTYSNLQLGNITSAEAFNPLKIHLFYKNFNTVVVLDNRLSEIFKFDFNSIQSYKNVTHIASAYDNSLWLFNQDSQQLELFDLRTHQVRAVTLPVESKVLDLKSNYNYSWLLTEDFLYAYNYFGSTLSKIKNDKFLKIAETNGNLIIQTANGLYFLAKDSTQLVPIQLPEMLIKQFLVTNESLYIYADETLHHFQLKLK</sequence>
<reference evidence="2 3" key="1">
    <citation type="submission" date="2019-08" db="EMBL/GenBank/DDBJ databases">
        <title>Genome sequence of Gelidibacter salicanalis IC162T.</title>
        <authorList>
            <person name="Bowman J.P."/>
        </authorList>
    </citation>
    <scope>NUCLEOTIDE SEQUENCE [LARGE SCALE GENOMIC DNA]</scope>
    <source>
        <strain evidence="2 3">IC162</strain>
    </source>
</reference>
<dbReference type="InterPro" id="IPR015943">
    <property type="entry name" value="WD40/YVTN_repeat-like_dom_sf"/>
</dbReference>
<evidence type="ECO:0000313" key="2">
    <source>
        <dbReference type="EMBL" id="TXE06817.1"/>
    </source>
</evidence>
<comment type="caution">
    <text evidence="2">The sequence shown here is derived from an EMBL/GenBank/DDBJ whole genome shotgun (WGS) entry which is preliminary data.</text>
</comment>
<evidence type="ECO:0000256" key="1">
    <source>
        <dbReference type="SAM" id="SignalP"/>
    </source>
</evidence>
<keyword evidence="3" id="KW-1185">Reference proteome</keyword>
<dbReference type="Proteomes" id="UP000321734">
    <property type="component" value="Unassembled WGS sequence"/>
</dbReference>
<dbReference type="Gene3D" id="2.130.10.10">
    <property type="entry name" value="YVTN repeat-like/Quinoprotein amine dehydrogenase"/>
    <property type="match status" value="1"/>
</dbReference>
<name>A0A5C7AEU8_9FLAO</name>
<dbReference type="OrthoDB" id="1143207at2"/>
<dbReference type="EMBL" id="VORX01000006">
    <property type="protein sequence ID" value="TXE06817.1"/>
    <property type="molecule type" value="Genomic_DNA"/>
</dbReference>
<feature type="signal peptide" evidence="1">
    <location>
        <begin position="1"/>
        <end position="17"/>
    </location>
</feature>
<dbReference type="RefSeq" id="WP_146893691.1">
    <property type="nucleotide sequence ID" value="NZ_VORX01000006.1"/>
</dbReference>
<evidence type="ECO:0000313" key="3">
    <source>
        <dbReference type="Proteomes" id="UP000321734"/>
    </source>
</evidence>
<proteinExistence type="predicted"/>
<dbReference type="AlphaFoldDB" id="A0A5C7AEU8"/>
<gene>
    <name evidence="2" type="ORF">ES711_12755</name>
</gene>